<dbReference type="GeneID" id="4318854"/>
<name>Q0CG44_ASPTN</name>
<proteinExistence type="predicted"/>
<feature type="coiled-coil region" evidence="1">
    <location>
        <begin position="375"/>
        <end position="419"/>
    </location>
</feature>
<feature type="compositionally biased region" description="Polar residues" evidence="2">
    <location>
        <begin position="334"/>
        <end position="345"/>
    </location>
</feature>
<dbReference type="EMBL" id="CH476603">
    <property type="protein sequence ID" value="EAU32732.1"/>
    <property type="molecule type" value="Genomic_DNA"/>
</dbReference>
<feature type="compositionally biased region" description="Basic residues" evidence="2">
    <location>
        <begin position="1"/>
        <end position="10"/>
    </location>
</feature>
<gene>
    <name evidence="3" type="ORF">ATEG_07348</name>
</gene>
<feature type="compositionally biased region" description="Pro residues" evidence="2">
    <location>
        <begin position="25"/>
        <end position="35"/>
    </location>
</feature>
<reference evidence="4" key="1">
    <citation type="submission" date="2005-09" db="EMBL/GenBank/DDBJ databases">
        <title>Annotation of the Aspergillus terreus NIH2624 genome.</title>
        <authorList>
            <person name="Birren B.W."/>
            <person name="Lander E.S."/>
            <person name="Galagan J.E."/>
            <person name="Nusbaum C."/>
            <person name="Devon K."/>
            <person name="Henn M."/>
            <person name="Ma L.-J."/>
            <person name="Jaffe D.B."/>
            <person name="Butler J."/>
            <person name="Alvarez P."/>
            <person name="Gnerre S."/>
            <person name="Grabherr M."/>
            <person name="Kleber M."/>
            <person name="Mauceli E.W."/>
            <person name="Brockman W."/>
            <person name="Rounsley S."/>
            <person name="Young S.K."/>
            <person name="LaButti K."/>
            <person name="Pushparaj V."/>
            <person name="DeCaprio D."/>
            <person name="Crawford M."/>
            <person name="Koehrsen M."/>
            <person name="Engels R."/>
            <person name="Montgomery P."/>
            <person name="Pearson M."/>
            <person name="Howarth C."/>
            <person name="Larson L."/>
            <person name="Luoma S."/>
            <person name="White J."/>
            <person name="Alvarado L."/>
            <person name="Kodira C.D."/>
            <person name="Zeng Q."/>
            <person name="Oleary S."/>
            <person name="Yandava C."/>
            <person name="Denning D.W."/>
            <person name="Nierman W.C."/>
            <person name="Milne T."/>
            <person name="Madden K."/>
        </authorList>
    </citation>
    <scope>NUCLEOTIDE SEQUENCE [LARGE SCALE GENOMIC DNA]</scope>
    <source>
        <strain evidence="4">NIH 2624 / FGSC A1156</strain>
    </source>
</reference>
<feature type="region of interest" description="Disordered" evidence="2">
    <location>
        <begin position="305"/>
        <end position="348"/>
    </location>
</feature>
<feature type="compositionally biased region" description="Acidic residues" evidence="2">
    <location>
        <begin position="257"/>
        <end position="268"/>
    </location>
</feature>
<feature type="region of interest" description="Disordered" evidence="2">
    <location>
        <begin position="1"/>
        <end position="58"/>
    </location>
</feature>
<evidence type="ECO:0000256" key="1">
    <source>
        <dbReference type="SAM" id="Coils"/>
    </source>
</evidence>
<feature type="compositionally biased region" description="Low complexity" evidence="2">
    <location>
        <begin position="177"/>
        <end position="186"/>
    </location>
</feature>
<keyword evidence="1" id="KW-0175">Coiled coil</keyword>
<dbReference type="AlphaFoldDB" id="Q0CG44"/>
<feature type="compositionally biased region" description="Polar residues" evidence="2">
    <location>
        <begin position="212"/>
        <end position="230"/>
    </location>
</feature>
<dbReference type="HOGENOM" id="CLU_637742_0_0_1"/>
<evidence type="ECO:0000313" key="4">
    <source>
        <dbReference type="Proteomes" id="UP000007963"/>
    </source>
</evidence>
<evidence type="ECO:0000313" key="3">
    <source>
        <dbReference type="EMBL" id="EAU32732.1"/>
    </source>
</evidence>
<protein>
    <submittedName>
        <fullName evidence="3">Uncharacterized protein</fullName>
    </submittedName>
</protein>
<accession>Q0CG44</accession>
<dbReference type="RefSeq" id="XP_001210034.1">
    <property type="nucleotide sequence ID" value="XM_001210034.1"/>
</dbReference>
<organism evidence="3 4">
    <name type="scientific">Aspergillus terreus (strain NIH 2624 / FGSC A1156)</name>
    <dbReference type="NCBI Taxonomy" id="341663"/>
    <lineage>
        <taxon>Eukaryota</taxon>
        <taxon>Fungi</taxon>
        <taxon>Dikarya</taxon>
        <taxon>Ascomycota</taxon>
        <taxon>Pezizomycotina</taxon>
        <taxon>Eurotiomycetes</taxon>
        <taxon>Eurotiomycetidae</taxon>
        <taxon>Eurotiales</taxon>
        <taxon>Aspergillaceae</taxon>
        <taxon>Aspergillus</taxon>
        <taxon>Aspergillus subgen. Circumdati</taxon>
    </lineage>
</organism>
<sequence length="430" mass="46920">MEPGSKHHQRSSQPKGQVLGSDKPPMAPNQTPPQEPSVARTATSEILGGSRQTSRFTRLNTLRRSTWVAGGKEPEAVGKGAYDRTAAYPSPADNTPKAALFTLPPTVSQTNIGEHAVCSVEDDYQTVEEATAAADKLDQEIQAEKDSSKKLSLARKACQIRMKACMLQRQNRPHLPTTTVTDSTTSGRDCSPPIDNNDAPTSLQKAKPASAIFSNPVQPTPSGDATTRSATFRKLRNQREDASSPHLDFFTSPSETDCIEQSDEEESEAGYGVGRYSWEDGYGTSPVHTHNSSKALTAAIATSAKSTTVPTAGKEQVTAHLSASSHESAPPCNPQQQRSDASNARQPKANATICEQAGNHNIMITDLVATHGKERNDAHDRIDQLTKDNERLRAENAELQKAKRRLEDVIDEMLLYRKHCRQENKTMMEH</sequence>
<feature type="compositionally biased region" description="Polar residues" evidence="2">
    <location>
        <begin position="40"/>
        <end position="58"/>
    </location>
</feature>
<dbReference type="VEuPathDB" id="FungiDB:ATEG_07348"/>
<dbReference type="Proteomes" id="UP000007963">
    <property type="component" value="Unassembled WGS sequence"/>
</dbReference>
<evidence type="ECO:0000256" key="2">
    <source>
        <dbReference type="SAM" id="MobiDB-lite"/>
    </source>
</evidence>
<feature type="region of interest" description="Disordered" evidence="2">
    <location>
        <begin position="169"/>
        <end position="269"/>
    </location>
</feature>